<accession>A0AA39LXM2</accession>
<keyword evidence="1" id="KW-1133">Transmembrane helix</keyword>
<comment type="caution">
    <text evidence="2">The sequence shown here is derived from an EMBL/GenBank/DDBJ whole genome shotgun (WGS) entry which is preliminary data.</text>
</comment>
<feature type="transmembrane region" description="Helical" evidence="1">
    <location>
        <begin position="62"/>
        <end position="86"/>
    </location>
</feature>
<evidence type="ECO:0000313" key="2">
    <source>
        <dbReference type="EMBL" id="KAK0414016.1"/>
    </source>
</evidence>
<dbReference type="AlphaFoldDB" id="A0AA39LXM2"/>
<dbReference type="Proteomes" id="UP001175271">
    <property type="component" value="Unassembled WGS sequence"/>
</dbReference>
<sequence>MEAHPAPECAMDALLEMIKKADLAFNRRHAIRFRQTLIFAVAHSVIEELKDTMDTSRGSYHIILNFSTVLILAVYCVVMAQMASIFK</sequence>
<keyword evidence="1" id="KW-0812">Transmembrane</keyword>
<proteinExistence type="predicted"/>
<evidence type="ECO:0000256" key="1">
    <source>
        <dbReference type="SAM" id="Phobius"/>
    </source>
</evidence>
<protein>
    <submittedName>
        <fullName evidence="2">Uncharacterized protein</fullName>
    </submittedName>
</protein>
<organism evidence="2 3">
    <name type="scientific">Steinernema hermaphroditum</name>
    <dbReference type="NCBI Taxonomy" id="289476"/>
    <lineage>
        <taxon>Eukaryota</taxon>
        <taxon>Metazoa</taxon>
        <taxon>Ecdysozoa</taxon>
        <taxon>Nematoda</taxon>
        <taxon>Chromadorea</taxon>
        <taxon>Rhabditida</taxon>
        <taxon>Tylenchina</taxon>
        <taxon>Panagrolaimomorpha</taxon>
        <taxon>Strongyloidoidea</taxon>
        <taxon>Steinernematidae</taxon>
        <taxon>Steinernema</taxon>
    </lineage>
</organism>
<dbReference type="EMBL" id="JAUCMV010000003">
    <property type="protein sequence ID" value="KAK0414016.1"/>
    <property type="molecule type" value="Genomic_DNA"/>
</dbReference>
<name>A0AA39LXM2_9BILA</name>
<gene>
    <name evidence="2" type="ORF">QR680_007109</name>
</gene>
<evidence type="ECO:0000313" key="3">
    <source>
        <dbReference type="Proteomes" id="UP001175271"/>
    </source>
</evidence>
<reference evidence="2" key="1">
    <citation type="submission" date="2023-06" db="EMBL/GenBank/DDBJ databases">
        <title>Genomic analysis of the entomopathogenic nematode Steinernema hermaphroditum.</title>
        <authorList>
            <person name="Schwarz E.M."/>
            <person name="Heppert J.K."/>
            <person name="Baniya A."/>
            <person name="Schwartz H.T."/>
            <person name="Tan C.-H."/>
            <person name="Antoshechkin I."/>
            <person name="Sternberg P.W."/>
            <person name="Goodrich-Blair H."/>
            <person name="Dillman A.R."/>
        </authorList>
    </citation>
    <scope>NUCLEOTIDE SEQUENCE</scope>
    <source>
        <strain evidence="2">PS9179</strain>
        <tissue evidence="2">Whole animal</tissue>
    </source>
</reference>
<keyword evidence="1" id="KW-0472">Membrane</keyword>
<keyword evidence="3" id="KW-1185">Reference proteome</keyword>